<evidence type="ECO:0000259" key="1">
    <source>
        <dbReference type="Pfam" id="PF22936"/>
    </source>
</evidence>
<organism evidence="2 3">
    <name type="scientific">Saponaria officinalis</name>
    <name type="common">Common soapwort</name>
    <name type="synonym">Lychnis saponaria</name>
    <dbReference type="NCBI Taxonomy" id="3572"/>
    <lineage>
        <taxon>Eukaryota</taxon>
        <taxon>Viridiplantae</taxon>
        <taxon>Streptophyta</taxon>
        <taxon>Embryophyta</taxon>
        <taxon>Tracheophyta</taxon>
        <taxon>Spermatophyta</taxon>
        <taxon>Magnoliopsida</taxon>
        <taxon>eudicotyledons</taxon>
        <taxon>Gunneridae</taxon>
        <taxon>Pentapetalae</taxon>
        <taxon>Caryophyllales</taxon>
        <taxon>Caryophyllaceae</taxon>
        <taxon>Caryophylleae</taxon>
        <taxon>Saponaria</taxon>
    </lineage>
</organism>
<proteinExistence type="predicted"/>
<dbReference type="AlphaFoldDB" id="A0AAW1J400"/>
<accession>A0AAW1J400</accession>
<feature type="domain" description="Retrovirus-related Pol polyprotein from transposon TNT 1-94-like beta-barrel" evidence="1">
    <location>
        <begin position="1"/>
        <end position="69"/>
    </location>
</feature>
<comment type="caution">
    <text evidence="2">The sequence shown here is derived from an EMBL/GenBank/DDBJ whole genome shotgun (WGS) entry which is preliminary data.</text>
</comment>
<evidence type="ECO:0000313" key="2">
    <source>
        <dbReference type="EMBL" id="KAK9698048.1"/>
    </source>
</evidence>
<dbReference type="EMBL" id="JBDFQZ010000008">
    <property type="protein sequence ID" value="KAK9698048.1"/>
    <property type="molecule type" value="Genomic_DNA"/>
</dbReference>
<name>A0AAW1J400_SAPOF</name>
<keyword evidence="3" id="KW-1185">Reference proteome</keyword>
<dbReference type="InterPro" id="IPR054722">
    <property type="entry name" value="PolX-like_BBD"/>
</dbReference>
<gene>
    <name evidence="2" type="ORF">RND81_08G079000</name>
</gene>
<sequence>MTGNKELFSYLDESVQGEVSFGNKSKVQVKGKGNINIQSKNGTNVTIADVYYVPWIFRNLFSLGQLTEKWHKINIQNKVCEIKGKNNKLIFKVRMTMNHMFPLCL</sequence>
<protein>
    <recommendedName>
        <fullName evidence="1">Retrovirus-related Pol polyprotein from transposon TNT 1-94-like beta-barrel domain-containing protein</fullName>
    </recommendedName>
</protein>
<reference evidence="2" key="1">
    <citation type="submission" date="2024-03" db="EMBL/GenBank/DDBJ databases">
        <title>WGS assembly of Saponaria officinalis var. Norfolk2.</title>
        <authorList>
            <person name="Jenkins J."/>
            <person name="Shu S."/>
            <person name="Grimwood J."/>
            <person name="Barry K."/>
            <person name="Goodstein D."/>
            <person name="Schmutz J."/>
            <person name="Leebens-Mack J."/>
            <person name="Osbourn A."/>
        </authorList>
    </citation>
    <scope>NUCLEOTIDE SEQUENCE [LARGE SCALE GENOMIC DNA]</scope>
    <source>
        <strain evidence="2">JIC</strain>
    </source>
</reference>
<evidence type="ECO:0000313" key="3">
    <source>
        <dbReference type="Proteomes" id="UP001443914"/>
    </source>
</evidence>
<dbReference type="Pfam" id="PF22936">
    <property type="entry name" value="Pol_BBD"/>
    <property type="match status" value="1"/>
</dbReference>
<dbReference type="Proteomes" id="UP001443914">
    <property type="component" value="Unassembled WGS sequence"/>
</dbReference>